<evidence type="ECO:0000313" key="3">
    <source>
        <dbReference type="Proteomes" id="UP001445076"/>
    </source>
</evidence>
<gene>
    <name evidence="2" type="ORF">OTU49_013359</name>
</gene>
<keyword evidence="1" id="KW-0812">Transmembrane</keyword>
<feature type="transmembrane region" description="Helical" evidence="1">
    <location>
        <begin position="60"/>
        <end position="80"/>
    </location>
</feature>
<name>A0AAW0VTA3_CHEQU</name>
<dbReference type="EMBL" id="JARKIK010000460">
    <property type="protein sequence ID" value="KAK8720383.1"/>
    <property type="molecule type" value="Genomic_DNA"/>
</dbReference>
<keyword evidence="3" id="KW-1185">Reference proteome</keyword>
<organism evidence="2 3">
    <name type="scientific">Cherax quadricarinatus</name>
    <name type="common">Australian red claw crayfish</name>
    <dbReference type="NCBI Taxonomy" id="27406"/>
    <lineage>
        <taxon>Eukaryota</taxon>
        <taxon>Metazoa</taxon>
        <taxon>Ecdysozoa</taxon>
        <taxon>Arthropoda</taxon>
        <taxon>Crustacea</taxon>
        <taxon>Multicrustacea</taxon>
        <taxon>Malacostraca</taxon>
        <taxon>Eumalacostraca</taxon>
        <taxon>Eucarida</taxon>
        <taxon>Decapoda</taxon>
        <taxon>Pleocyemata</taxon>
        <taxon>Astacidea</taxon>
        <taxon>Parastacoidea</taxon>
        <taxon>Parastacidae</taxon>
        <taxon>Cherax</taxon>
    </lineage>
</organism>
<accession>A0AAW0VTA3</accession>
<evidence type="ECO:0000313" key="2">
    <source>
        <dbReference type="EMBL" id="KAK8720383.1"/>
    </source>
</evidence>
<dbReference type="Proteomes" id="UP001445076">
    <property type="component" value="Unassembled WGS sequence"/>
</dbReference>
<dbReference type="AlphaFoldDB" id="A0AAW0VTA3"/>
<feature type="non-terminal residue" evidence="2">
    <location>
        <position position="105"/>
    </location>
</feature>
<keyword evidence="1" id="KW-1133">Transmembrane helix</keyword>
<comment type="caution">
    <text evidence="2">The sequence shown here is derived from an EMBL/GenBank/DDBJ whole genome shotgun (WGS) entry which is preliminary data.</text>
</comment>
<sequence>KGSQYVIVHLGVYPEAASSGRNITAAVGLLFSTQSDRLRVMGSDTIMKHRIARWMEDHRGLIVVLVVLPLSNIFSAVMQLRHWIFHRFISAPENHDERVIAIQKQ</sequence>
<evidence type="ECO:0000256" key="1">
    <source>
        <dbReference type="SAM" id="Phobius"/>
    </source>
</evidence>
<reference evidence="2 3" key="1">
    <citation type="journal article" date="2024" name="BMC Genomics">
        <title>Genome assembly of redclaw crayfish (Cherax quadricarinatus) provides insights into its immune adaptation and hypoxia tolerance.</title>
        <authorList>
            <person name="Liu Z."/>
            <person name="Zheng J."/>
            <person name="Li H."/>
            <person name="Fang K."/>
            <person name="Wang S."/>
            <person name="He J."/>
            <person name="Zhou D."/>
            <person name="Weng S."/>
            <person name="Chi M."/>
            <person name="Gu Z."/>
            <person name="He J."/>
            <person name="Li F."/>
            <person name="Wang M."/>
        </authorList>
    </citation>
    <scope>NUCLEOTIDE SEQUENCE [LARGE SCALE GENOMIC DNA]</scope>
    <source>
        <strain evidence="2">ZL_2023a</strain>
    </source>
</reference>
<protein>
    <submittedName>
        <fullName evidence="2">Uncharacterized protein</fullName>
    </submittedName>
</protein>
<feature type="non-terminal residue" evidence="2">
    <location>
        <position position="1"/>
    </location>
</feature>
<keyword evidence="1" id="KW-0472">Membrane</keyword>
<proteinExistence type="predicted"/>